<comment type="caution">
    <text evidence="14">The sequence shown here is derived from an EMBL/GenBank/DDBJ whole genome shotgun (WGS) entry which is preliminary data.</text>
</comment>
<dbReference type="Pfam" id="PF00430">
    <property type="entry name" value="ATP-synt_B"/>
    <property type="match status" value="1"/>
</dbReference>
<feature type="transmembrane region" description="Helical" evidence="12">
    <location>
        <begin position="25"/>
        <end position="44"/>
    </location>
</feature>
<dbReference type="GO" id="GO:0031676">
    <property type="term" value="C:plasma membrane-derived thylakoid membrane"/>
    <property type="evidence" value="ECO:0007669"/>
    <property type="project" value="UniProtKB-SubCell"/>
</dbReference>
<evidence type="ECO:0000256" key="6">
    <source>
        <dbReference type="ARBA" id="ARBA00023065"/>
    </source>
</evidence>
<name>A0A0C1Y441_9CYAN</name>
<evidence type="ECO:0000256" key="3">
    <source>
        <dbReference type="ARBA" id="ARBA00022692"/>
    </source>
</evidence>
<dbReference type="NCBIfam" id="TIGR01144">
    <property type="entry name" value="ATP_synt_b"/>
    <property type="match status" value="1"/>
</dbReference>
<reference evidence="14" key="2">
    <citation type="journal article" date="2015" name="Genome Announc.">
        <title>Draft Genome Sequence of Filamentous Marine Cyanobacterium Lyngbya confervoides Strain BDU141951.</title>
        <authorList>
            <person name="Chandrababunaidu M.M."/>
            <person name="Sen D."/>
            <person name="Tripathy S."/>
        </authorList>
    </citation>
    <scope>NUCLEOTIDE SEQUENCE</scope>
    <source>
        <strain evidence="14">BDU141951</strain>
    </source>
</reference>
<dbReference type="EMBL" id="JTHE02000003">
    <property type="protein sequence ID" value="NEV66642.1"/>
    <property type="molecule type" value="Genomic_DNA"/>
</dbReference>
<keyword evidence="9 12" id="KW-0066">ATP synthesis</keyword>
<keyword evidence="6 12" id="KW-0406">Ion transport</keyword>
<evidence type="ECO:0000256" key="7">
    <source>
        <dbReference type="ARBA" id="ARBA00023078"/>
    </source>
</evidence>
<evidence type="ECO:0000256" key="9">
    <source>
        <dbReference type="ARBA" id="ARBA00023310"/>
    </source>
</evidence>
<keyword evidence="2 12" id="KW-0138">CF(0)</keyword>
<keyword evidence="4 12" id="KW-0375">Hydrogen ion transport</keyword>
<dbReference type="GO" id="GO:0012505">
    <property type="term" value="C:endomembrane system"/>
    <property type="evidence" value="ECO:0007669"/>
    <property type="project" value="UniProtKB-SubCell"/>
</dbReference>
<keyword evidence="8 12" id="KW-0472">Membrane</keyword>
<organism evidence="14">
    <name type="scientific">Lyngbya confervoides BDU141951</name>
    <dbReference type="NCBI Taxonomy" id="1574623"/>
    <lineage>
        <taxon>Bacteria</taxon>
        <taxon>Bacillati</taxon>
        <taxon>Cyanobacteriota</taxon>
        <taxon>Cyanophyceae</taxon>
        <taxon>Oscillatoriophycideae</taxon>
        <taxon>Oscillatoriales</taxon>
        <taxon>Microcoleaceae</taxon>
        <taxon>Lyngbya</taxon>
    </lineage>
</organism>
<proteinExistence type="inferred from homology"/>
<evidence type="ECO:0000256" key="2">
    <source>
        <dbReference type="ARBA" id="ARBA00022547"/>
    </source>
</evidence>
<keyword evidence="7 12" id="KW-0793">Thylakoid</keyword>
<dbReference type="HAMAP" id="MF_01398">
    <property type="entry name" value="ATP_synth_b_bprime"/>
    <property type="match status" value="1"/>
</dbReference>
<gene>
    <name evidence="12" type="primary">atpF</name>
    <name evidence="14" type="ORF">QQ91_005895</name>
</gene>
<evidence type="ECO:0000313" key="14">
    <source>
        <dbReference type="EMBL" id="NEV66642.1"/>
    </source>
</evidence>
<dbReference type="GO" id="GO:0045259">
    <property type="term" value="C:proton-transporting ATP synthase complex"/>
    <property type="evidence" value="ECO:0007669"/>
    <property type="project" value="UniProtKB-KW"/>
</dbReference>
<dbReference type="InterPro" id="IPR028987">
    <property type="entry name" value="ATP_synth_B-like_membr_sf"/>
</dbReference>
<evidence type="ECO:0000256" key="5">
    <source>
        <dbReference type="ARBA" id="ARBA00022989"/>
    </source>
</evidence>
<dbReference type="InterPro" id="IPR005864">
    <property type="entry name" value="ATP_synth_F0_bsu_bac"/>
</dbReference>
<dbReference type="PANTHER" id="PTHR34264">
    <property type="entry name" value="ATP SYNTHASE SUBUNIT B, CHLOROPLASTIC"/>
    <property type="match status" value="1"/>
</dbReference>
<evidence type="ECO:0000256" key="11">
    <source>
        <dbReference type="ARBA" id="ARBA00037847"/>
    </source>
</evidence>
<keyword evidence="5 12" id="KW-1133">Transmembrane helix</keyword>
<comment type="function">
    <text evidence="10 12">F(1)F(0) ATP synthase produces ATP from ADP in the presence of a proton or sodium gradient. F-type ATPases consist of two structural domains, F(1) containing the extramembraneous catalytic core and F(0) containing the membrane proton channel, linked together by a central stalk and a peripheral stalk. During catalysis, ATP synthesis in the catalytic domain of F(1) is coupled via a rotary mechanism of the central stalk subunits to proton translocation.</text>
</comment>
<reference evidence="14" key="1">
    <citation type="submission" date="2014-11" db="EMBL/GenBank/DDBJ databases">
        <authorList>
            <person name="Malar M.C."/>
            <person name="Sen D."/>
            <person name="Tripathy S."/>
        </authorList>
    </citation>
    <scope>NUCLEOTIDE SEQUENCE</scope>
    <source>
        <strain evidence="14">BDU141951</strain>
    </source>
</reference>
<comment type="function">
    <text evidence="12">Component of the F(0) channel, it forms part of the peripheral stalk, linking F(1) to F(0).</text>
</comment>
<comment type="subunit">
    <text evidence="12">F-type ATPases have 2 components, F(1) - the catalytic core - and F(0) - the membrane proton channel. F(1) has five subunits: alpha(3), beta(3), gamma(1), delta(1), epsilon(1). F(0) has four main subunits: a(1), b(1), b'(1) and c(10-14). The alpha and beta chains form an alternating ring which encloses part of the gamma chain. F(1) is attached to F(0) by a central stalk formed by the gamma and epsilon chains, while a peripheral stalk is formed by the delta, b and b' chains.</text>
</comment>
<dbReference type="NCBIfam" id="NF005606">
    <property type="entry name" value="PRK07352.1"/>
    <property type="match status" value="1"/>
</dbReference>
<dbReference type="CDD" id="cd06503">
    <property type="entry name" value="ATP-synt_Fo_b"/>
    <property type="match status" value="1"/>
</dbReference>
<evidence type="ECO:0000256" key="12">
    <source>
        <dbReference type="HAMAP-Rule" id="MF_01398"/>
    </source>
</evidence>
<evidence type="ECO:0000256" key="1">
    <source>
        <dbReference type="ARBA" id="ARBA00022448"/>
    </source>
</evidence>
<keyword evidence="1 12" id="KW-0813">Transport</keyword>
<dbReference type="SUPFAM" id="SSF81573">
    <property type="entry name" value="F1F0 ATP synthase subunit B, membrane domain"/>
    <property type="match status" value="1"/>
</dbReference>
<evidence type="ECO:0000256" key="8">
    <source>
        <dbReference type="ARBA" id="ARBA00023136"/>
    </source>
</evidence>
<dbReference type="PANTHER" id="PTHR34264:SF3">
    <property type="entry name" value="ATP SYNTHASE SUBUNIT B, CHLOROPLASTIC"/>
    <property type="match status" value="1"/>
</dbReference>
<dbReference type="AlphaFoldDB" id="A0A0C1Y441"/>
<dbReference type="GO" id="GO:0046933">
    <property type="term" value="F:proton-transporting ATP synthase activity, rotational mechanism"/>
    <property type="evidence" value="ECO:0007669"/>
    <property type="project" value="UniProtKB-UniRule"/>
</dbReference>
<comment type="similarity">
    <text evidence="12 13">Belongs to the ATPase B chain family.</text>
</comment>
<protein>
    <recommendedName>
        <fullName evidence="12">ATP synthase subunit b</fullName>
    </recommendedName>
    <alternativeName>
        <fullName evidence="12">ATP synthase F(0) sector subunit b</fullName>
    </alternativeName>
    <alternativeName>
        <fullName evidence="12">ATPase subunit I</fullName>
    </alternativeName>
    <alternativeName>
        <fullName evidence="12">F-type ATPase subunit b</fullName>
        <shortName evidence="12">F-ATPase subunit b</shortName>
    </alternativeName>
</protein>
<reference evidence="14" key="3">
    <citation type="submission" date="2020-02" db="EMBL/GenBank/DDBJ databases">
        <authorList>
            <person name="Sarangi A.N."/>
            <person name="Ghosh S."/>
            <person name="Mukherjee M."/>
            <person name="Tripathy S."/>
        </authorList>
    </citation>
    <scope>NUCLEOTIDE SEQUENCE</scope>
    <source>
        <strain evidence="14">BDU141951</strain>
    </source>
</reference>
<evidence type="ECO:0000256" key="4">
    <source>
        <dbReference type="ARBA" id="ARBA00022781"/>
    </source>
</evidence>
<accession>A0A0C1Y441</accession>
<keyword evidence="3 12" id="KW-0812">Transmembrane</keyword>
<evidence type="ECO:0000256" key="13">
    <source>
        <dbReference type="RuleBase" id="RU003848"/>
    </source>
</evidence>
<comment type="subcellular location">
    <subcellularLocation>
        <location evidence="12">Cellular thylakoid membrane</location>
        <topology evidence="12">Single-pass membrane protein</topology>
    </subcellularLocation>
    <subcellularLocation>
        <location evidence="11">Endomembrane system</location>
        <topology evidence="11">Single-pass membrane protein</topology>
    </subcellularLocation>
</comment>
<sequence length="172" mass="19037">MDSLSLLATEGSGFGLNFDLLETNLINLAIIWGVLFYFGSKFLGGTLSTRRATIEEAIRDAERRQQEAKQALSNQQANLEQAQSKAKEIVATARENATKVSEDILAQAKAEVEKMQAAADQDVTFQQEKVMRELRQRIAEIALERAEEELPSRLTPDLQTALVDKSIALLGD</sequence>
<dbReference type="InterPro" id="IPR002146">
    <property type="entry name" value="ATP_synth_b/b'su_bac/chlpt"/>
</dbReference>
<evidence type="ECO:0000256" key="10">
    <source>
        <dbReference type="ARBA" id="ARBA00025198"/>
    </source>
</evidence>
<dbReference type="Gene3D" id="1.20.5.620">
    <property type="entry name" value="F1F0 ATP synthase subunit B, membrane domain"/>
    <property type="match status" value="1"/>
</dbReference>